<dbReference type="RefSeq" id="WP_270896126.1">
    <property type="nucleotide sequence ID" value="NZ_JBHSPF010000015.1"/>
</dbReference>
<evidence type="ECO:0000256" key="1">
    <source>
        <dbReference type="SAM" id="Phobius"/>
    </source>
</evidence>
<proteinExistence type="predicted"/>
<comment type="caution">
    <text evidence="2">The sequence shown here is derived from an EMBL/GenBank/DDBJ whole genome shotgun (WGS) entry which is preliminary data.</text>
</comment>
<feature type="transmembrane region" description="Helical" evidence="1">
    <location>
        <begin position="295"/>
        <end position="313"/>
    </location>
</feature>
<name>A0ABW0U5C8_9BACI</name>
<dbReference type="Proteomes" id="UP001596143">
    <property type="component" value="Unassembled WGS sequence"/>
</dbReference>
<gene>
    <name evidence="2" type="ORF">ACFPTR_03445</name>
</gene>
<reference evidence="3" key="1">
    <citation type="journal article" date="2019" name="Int. J. Syst. Evol. Microbiol.">
        <title>The Global Catalogue of Microorganisms (GCM) 10K type strain sequencing project: providing services to taxonomists for standard genome sequencing and annotation.</title>
        <authorList>
            <consortium name="The Broad Institute Genomics Platform"/>
            <consortium name="The Broad Institute Genome Sequencing Center for Infectious Disease"/>
            <person name="Wu L."/>
            <person name="Ma J."/>
        </authorList>
    </citation>
    <scope>NUCLEOTIDE SEQUENCE [LARGE SCALE GENOMIC DNA]</scope>
    <source>
        <strain evidence="3">CGMCC 1.15790</strain>
    </source>
</reference>
<keyword evidence="1" id="KW-0812">Transmembrane</keyword>
<sequence>MRKRNKKFLHLAIIAIFLFFSFGNIVSAYPGSGQGNWEEAEIEILDPVEGIAELAETGKLVNPMMDNPENYEGEQATFGSSCLTCHGGDEGAQSPEQPYHGAITVDFIRTADEKSMMQEDGSLLIEVDPNGGVTNYKLVVGLSEDVYDGGHEDDRALAGWHFALPQGIKMDLPYCMHIIGPGLSKVYPDNNNAVFSDIKVAAYDNFEEGKGVLQILSGTQNATPNDNKTYGTLIVEYKYSEDVPVEEGLTAADFPGPETPGMQLVYPNDFQGESEEDEQTLSMGVGTDNGDSSSVIYYILIGIILLVIIFIFMRRKSSVGSGE</sequence>
<accession>A0ABW0U5C8</accession>
<keyword evidence="1" id="KW-1133">Transmembrane helix</keyword>
<evidence type="ECO:0000313" key="3">
    <source>
        <dbReference type="Proteomes" id="UP001596143"/>
    </source>
</evidence>
<evidence type="ECO:0008006" key="4">
    <source>
        <dbReference type="Google" id="ProtNLM"/>
    </source>
</evidence>
<dbReference type="EMBL" id="JBHSPF010000015">
    <property type="protein sequence ID" value="MFC5627950.1"/>
    <property type="molecule type" value="Genomic_DNA"/>
</dbReference>
<protein>
    <recommendedName>
        <fullName evidence="4">Cytochrome c domain-containing protein</fullName>
    </recommendedName>
</protein>
<keyword evidence="1" id="KW-0472">Membrane</keyword>
<keyword evidence="3" id="KW-1185">Reference proteome</keyword>
<evidence type="ECO:0000313" key="2">
    <source>
        <dbReference type="EMBL" id="MFC5627950.1"/>
    </source>
</evidence>
<organism evidence="2 3">
    <name type="scientific">Aliibacillus thermotolerans</name>
    <dbReference type="NCBI Taxonomy" id="1834418"/>
    <lineage>
        <taxon>Bacteria</taxon>
        <taxon>Bacillati</taxon>
        <taxon>Bacillota</taxon>
        <taxon>Bacilli</taxon>
        <taxon>Bacillales</taxon>
        <taxon>Bacillaceae</taxon>
        <taxon>Aliibacillus</taxon>
    </lineage>
</organism>